<keyword evidence="1" id="KW-0732">Signal</keyword>
<dbReference type="AlphaFoldDB" id="A0A1W1WRD6"/>
<feature type="chain" id="PRO_5010718076" evidence="1">
    <location>
        <begin position="19"/>
        <end position="199"/>
    </location>
</feature>
<accession>A0A1W1WRD6</accession>
<name>A0A1W1WRD6_9BACT</name>
<gene>
    <name evidence="2" type="ORF">SAMN05660197_0546</name>
</gene>
<proteinExistence type="predicted"/>
<organism evidence="2 3">
    <name type="scientific">Nitratiruptor tergarcus DSM 16512</name>
    <dbReference type="NCBI Taxonomy" id="1069081"/>
    <lineage>
        <taxon>Bacteria</taxon>
        <taxon>Pseudomonadati</taxon>
        <taxon>Campylobacterota</taxon>
        <taxon>Epsilonproteobacteria</taxon>
        <taxon>Nautiliales</taxon>
        <taxon>Nitratiruptoraceae</taxon>
        <taxon>Nitratiruptor</taxon>
    </lineage>
</organism>
<dbReference type="Proteomes" id="UP000192602">
    <property type="component" value="Unassembled WGS sequence"/>
</dbReference>
<evidence type="ECO:0000256" key="1">
    <source>
        <dbReference type="SAM" id="SignalP"/>
    </source>
</evidence>
<reference evidence="3" key="1">
    <citation type="submission" date="2017-04" db="EMBL/GenBank/DDBJ databases">
        <authorList>
            <person name="Varghese N."/>
            <person name="Submissions S."/>
        </authorList>
    </citation>
    <scope>NUCLEOTIDE SEQUENCE [LARGE SCALE GENOMIC DNA]</scope>
    <source>
        <strain evidence="3">DSM 16512</strain>
    </source>
</reference>
<dbReference type="RefSeq" id="WP_084275042.1">
    <property type="nucleotide sequence ID" value="NZ_AP026671.1"/>
</dbReference>
<dbReference type="EMBL" id="FWWZ01000001">
    <property type="protein sequence ID" value="SMC08779.1"/>
    <property type="molecule type" value="Genomic_DNA"/>
</dbReference>
<protein>
    <submittedName>
        <fullName evidence="2">Uncharacterized protein</fullName>
    </submittedName>
</protein>
<keyword evidence="3" id="KW-1185">Reference proteome</keyword>
<evidence type="ECO:0000313" key="2">
    <source>
        <dbReference type="EMBL" id="SMC08779.1"/>
    </source>
</evidence>
<feature type="signal peptide" evidence="1">
    <location>
        <begin position="1"/>
        <end position="18"/>
    </location>
</feature>
<dbReference type="STRING" id="1069081.SAMN05660197_0546"/>
<evidence type="ECO:0000313" key="3">
    <source>
        <dbReference type="Proteomes" id="UP000192602"/>
    </source>
</evidence>
<sequence length="199" mass="22989">MKKLNLLIVSGFSFFCFAFSEATISQQNPTSYNTNNKPSEIIKQMGAEASSHPQVQYGKSFNDEFENFGKDKKINKLYYRNMIKQRAKRNPKKYKFKIIRKRSDLQKVGVEVKDKKRVREVYNYTEIKNITSTSLHDNKEKNVGVVIDKKAKLRKVVNIVDIKNVHTNEKLNSGVEIKSKKLPSKIINSVQIKNSKIGE</sequence>